<evidence type="ECO:0000256" key="4">
    <source>
        <dbReference type="ARBA" id="ARBA00023180"/>
    </source>
</evidence>
<keyword evidence="4" id="KW-0325">Glycoprotein</keyword>
<evidence type="ECO:0000313" key="7">
    <source>
        <dbReference type="Proteomes" id="UP001479436"/>
    </source>
</evidence>
<keyword evidence="3" id="KW-0560">Oxidoreductase</keyword>
<keyword evidence="2" id="KW-0732">Signal</keyword>
<dbReference type="InterPro" id="IPR036318">
    <property type="entry name" value="FAD-bd_PCMH-like_sf"/>
</dbReference>
<dbReference type="Proteomes" id="UP001479436">
    <property type="component" value="Unassembled WGS sequence"/>
</dbReference>
<keyword evidence="7" id="KW-1185">Reference proteome</keyword>
<feature type="domain" description="FAD-binding PCMH-type" evidence="5">
    <location>
        <begin position="10"/>
        <end position="182"/>
    </location>
</feature>
<evidence type="ECO:0000313" key="6">
    <source>
        <dbReference type="EMBL" id="KAK9763655.1"/>
    </source>
</evidence>
<dbReference type="InterPro" id="IPR006094">
    <property type="entry name" value="Oxid_FAD_bind_N"/>
</dbReference>
<reference evidence="6 7" key="1">
    <citation type="submission" date="2023-04" db="EMBL/GenBank/DDBJ databases">
        <title>Genome of Basidiobolus ranarum AG-B5.</title>
        <authorList>
            <person name="Stajich J.E."/>
            <person name="Carter-House D."/>
            <person name="Gryganskyi A."/>
        </authorList>
    </citation>
    <scope>NUCLEOTIDE SEQUENCE [LARGE SCALE GENOMIC DNA]</scope>
    <source>
        <strain evidence="6 7">AG-B5</strain>
    </source>
</reference>
<dbReference type="InterPro" id="IPR006093">
    <property type="entry name" value="Oxy_OxRdtase_FAD_BS"/>
</dbReference>
<dbReference type="Pfam" id="PF08031">
    <property type="entry name" value="BBE"/>
    <property type="match status" value="1"/>
</dbReference>
<dbReference type="SUPFAM" id="SSF56176">
    <property type="entry name" value="FAD-binding/transporter-associated domain-like"/>
    <property type="match status" value="1"/>
</dbReference>
<dbReference type="InterPro" id="IPR012951">
    <property type="entry name" value="BBE"/>
</dbReference>
<evidence type="ECO:0000259" key="5">
    <source>
        <dbReference type="PROSITE" id="PS51387"/>
    </source>
</evidence>
<proteinExistence type="inferred from homology"/>
<accession>A0ABR2WQ60</accession>
<gene>
    <name evidence="6" type="ORF">K7432_009457</name>
</gene>
<evidence type="ECO:0000256" key="2">
    <source>
        <dbReference type="ARBA" id="ARBA00022729"/>
    </source>
</evidence>
<name>A0ABR2WQ60_9FUNG</name>
<organism evidence="6 7">
    <name type="scientific">Basidiobolus ranarum</name>
    <dbReference type="NCBI Taxonomy" id="34480"/>
    <lineage>
        <taxon>Eukaryota</taxon>
        <taxon>Fungi</taxon>
        <taxon>Fungi incertae sedis</taxon>
        <taxon>Zoopagomycota</taxon>
        <taxon>Entomophthoromycotina</taxon>
        <taxon>Basidiobolomycetes</taxon>
        <taxon>Basidiobolales</taxon>
        <taxon>Basidiobolaceae</taxon>
        <taxon>Basidiobolus</taxon>
    </lineage>
</organism>
<dbReference type="Pfam" id="PF01565">
    <property type="entry name" value="FAD_binding_4"/>
    <property type="match status" value="1"/>
</dbReference>
<dbReference type="PROSITE" id="PS51387">
    <property type="entry name" value="FAD_PCMH"/>
    <property type="match status" value="1"/>
</dbReference>
<dbReference type="InterPro" id="IPR016167">
    <property type="entry name" value="FAD-bd_PCMH_sub1"/>
</dbReference>
<sequence length="423" mass="46606">MARLGKRTRVVNAPIAIAYARSDNDVQELVKCSVAAGIAVTPRSGGHSFESFSTTTGTFVVDISNMNKFVAASGNTAIVQAGIALKDLYLAIHASNRELTFPSGTCPTVGLGGIVSSGGYGTVARNFGISADYIQSATVVNYKAEIIQASEDQNPDLFWALRGGGGGTFGLVLSYTLKLVKTPLNSMFHITWTPLNAIKVLKQWQHWAPKATEKLTMYFQYLPFYIRIYGHFLGTMEELDEVLKESGLLDIGVPFLHKASCSALGAKTFFNFDDSCQDHTSISTWAYKAVTAHEKSYARSLFFTQELPDHVLDVNLEAFGGIFAEQSTSMTPFPHRQGILFQLEFAIYVTGAPLVDELAHNWSNDMFRILSPYSNGGSYHGYVSLDLQDPLKAYFGNNVDRLIDIKRKYDPLNVFRNPQSIQP</sequence>
<comment type="similarity">
    <text evidence="1">Belongs to the oxygen-dependent FAD-linked oxidoreductase family.</text>
</comment>
<dbReference type="EMBL" id="JASJQH010000585">
    <property type="protein sequence ID" value="KAK9763655.1"/>
    <property type="molecule type" value="Genomic_DNA"/>
</dbReference>
<dbReference type="PROSITE" id="PS00862">
    <property type="entry name" value="OX2_COVAL_FAD"/>
    <property type="match status" value="1"/>
</dbReference>
<evidence type="ECO:0000256" key="1">
    <source>
        <dbReference type="ARBA" id="ARBA00005466"/>
    </source>
</evidence>
<dbReference type="PANTHER" id="PTHR32448">
    <property type="entry name" value="OS08G0158400 PROTEIN"/>
    <property type="match status" value="1"/>
</dbReference>
<dbReference type="Gene3D" id="3.40.462.20">
    <property type="match status" value="1"/>
</dbReference>
<dbReference type="InterPro" id="IPR016169">
    <property type="entry name" value="FAD-bd_PCMH_sub2"/>
</dbReference>
<dbReference type="Gene3D" id="3.30.43.10">
    <property type="entry name" value="Uridine Diphospho-n-acetylenolpyruvylglucosamine Reductase, domain 2"/>
    <property type="match status" value="1"/>
</dbReference>
<comment type="caution">
    <text evidence="6">The sequence shown here is derived from an EMBL/GenBank/DDBJ whole genome shotgun (WGS) entry which is preliminary data.</text>
</comment>
<protein>
    <recommendedName>
        <fullName evidence="5">FAD-binding PCMH-type domain-containing protein</fullName>
    </recommendedName>
</protein>
<evidence type="ECO:0000256" key="3">
    <source>
        <dbReference type="ARBA" id="ARBA00023002"/>
    </source>
</evidence>
<dbReference type="Gene3D" id="3.30.465.10">
    <property type="match status" value="1"/>
</dbReference>
<dbReference type="InterPro" id="IPR016166">
    <property type="entry name" value="FAD-bd_PCMH"/>
</dbReference>